<feature type="domain" description="SGNH hydrolase-type esterase" evidence="4">
    <location>
        <begin position="179"/>
        <end position="342"/>
    </location>
</feature>
<evidence type="ECO:0000313" key="5">
    <source>
        <dbReference type="EMBL" id="GAK36011.1"/>
    </source>
</evidence>
<name>A0A069D141_9BACE</name>
<comment type="similarity">
    <text evidence="1">Belongs to the 'GDSL' lipolytic enzyme family.</text>
</comment>
<dbReference type="RefSeq" id="WP_024996029.1">
    <property type="nucleotide sequence ID" value="NZ_ATZI01000001.1"/>
</dbReference>
<dbReference type="GO" id="GO:0016788">
    <property type="term" value="F:hydrolase activity, acting on ester bonds"/>
    <property type="evidence" value="ECO:0007669"/>
    <property type="project" value="UniProtKB-ARBA"/>
</dbReference>
<reference evidence="5 6" key="1">
    <citation type="journal article" date="2015" name="Microbes Environ.">
        <title>Distribution and evolution of nitrogen fixation genes in the phylum bacteroidetes.</title>
        <authorList>
            <person name="Inoue J."/>
            <person name="Oshima K."/>
            <person name="Suda W."/>
            <person name="Sakamoto M."/>
            <person name="Iino T."/>
            <person name="Noda S."/>
            <person name="Hongoh Y."/>
            <person name="Hattori M."/>
            <person name="Ohkuma M."/>
        </authorList>
    </citation>
    <scope>NUCLEOTIDE SEQUENCE [LARGE SCALE GENOMIC DNA]</scope>
    <source>
        <strain evidence="5 6">JCM 15093</strain>
    </source>
</reference>
<dbReference type="Gene3D" id="3.40.50.1110">
    <property type="entry name" value="SGNH hydrolase"/>
    <property type="match status" value="1"/>
</dbReference>
<feature type="signal peptide" evidence="3">
    <location>
        <begin position="1"/>
        <end position="20"/>
    </location>
</feature>
<proteinExistence type="inferred from homology"/>
<protein>
    <submittedName>
        <fullName evidence="5">Rhamnogalacturonan acetylesterase</fullName>
    </submittedName>
</protein>
<dbReference type="AlphaFoldDB" id="A0A069D141"/>
<evidence type="ECO:0000256" key="2">
    <source>
        <dbReference type="ARBA" id="ARBA00022801"/>
    </source>
</evidence>
<dbReference type="CDD" id="cd01821">
    <property type="entry name" value="Rhamnogalacturan_acetylesterase_like"/>
    <property type="match status" value="1"/>
</dbReference>
<evidence type="ECO:0000259" key="4">
    <source>
        <dbReference type="Pfam" id="PF13472"/>
    </source>
</evidence>
<dbReference type="Pfam" id="PF13472">
    <property type="entry name" value="Lipase_GDSL_2"/>
    <property type="match status" value="1"/>
</dbReference>
<dbReference type="InterPro" id="IPR036514">
    <property type="entry name" value="SGNH_hydro_sf"/>
</dbReference>
<organism evidence="5 6">
    <name type="scientific">Bacteroides graminisolvens DSM 19988 = JCM 15093</name>
    <dbReference type="NCBI Taxonomy" id="1121097"/>
    <lineage>
        <taxon>Bacteria</taxon>
        <taxon>Pseudomonadati</taxon>
        <taxon>Bacteroidota</taxon>
        <taxon>Bacteroidia</taxon>
        <taxon>Bacteroidales</taxon>
        <taxon>Bacteroidaceae</taxon>
        <taxon>Bacteroides</taxon>
    </lineage>
</organism>
<dbReference type="STRING" id="1121097.GCA_000428125_00072"/>
<keyword evidence="2" id="KW-0378">Hydrolase</keyword>
<dbReference type="Gene3D" id="2.60.120.430">
    <property type="entry name" value="Galactose-binding lectin"/>
    <property type="match status" value="1"/>
</dbReference>
<accession>A0A069D141</accession>
<dbReference type="InterPro" id="IPR008979">
    <property type="entry name" value="Galactose-bd-like_sf"/>
</dbReference>
<dbReference type="eggNOG" id="COG2755">
    <property type="taxonomic scope" value="Bacteria"/>
</dbReference>
<gene>
    <name evidence="5" type="ORF">JCM15093_1145</name>
</gene>
<feature type="chain" id="PRO_5001659787" evidence="3">
    <location>
        <begin position="21"/>
        <end position="424"/>
    </location>
</feature>
<dbReference type="eggNOG" id="COG3401">
    <property type="taxonomic scope" value="Bacteria"/>
</dbReference>
<dbReference type="Proteomes" id="UP000027601">
    <property type="component" value="Unassembled WGS sequence"/>
</dbReference>
<keyword evidence="6" id="KW-1185">Reference proteome</keyword>
<dbReference type="EMBL" id="BAJS01000004">
    <property type="protein sequence ID" value="GAK36011.1"/>
    <property type="molecule type" value="Genomic_DNA"/>
</dbReference>
<evidence type="ECO:0000313" key="6">
    <source>
        <dbReference type="Proteomes" id="UP000027601"/>
    </source>
</evidence>
<sequence>MNRYTLLAALWLSVTGYAQQTSFSFCFDGNKKDEKALQITKQQVFSEQTGYGYDLQSAPDLKANKPFYFSVAVPDGNYRVTVTLGSKKSAGVTTVRAESRRLFIENLPTRKGEFVQQSFVVNKRNTEIAPGEYVKIKVREKSKLNWDNKLTLEFNGDAPLLSALTIEKVSDVPTIFLCGNSTVVDQDNEPWASWGQMITRFFDDQVCVANYAESGESANTFIAAGRLKKALSQMKAGDYLFMEFGHNDQKQKGPGKGAYYSFMTSLKTFIDEARARGAHPILVTPTQRRSFDERGKIKDTHEDYPEAMKWLAHKENVPLIDLNSMTRVLYEAMGVENSKKAFVHYPANTYPGQTKALEDNTHFNPYGAYQIAQCILQGIIDQKMPLQKYIRKDFKRYDPHHPDDIHLFHWNLSPFAEIEKPDGN</sequence>
<dbReference type="InterPro" id="IPR013830">
    <property type="entry name" value="SGNH_hydro"/>
</dbReference>
<evidence type="ECO:0000256" key="1">
    <source>
        <dbReference type="ARBA" id="ARBA00008668"/>
    </source>
</evidence>
<comment type="caution">
    <text evidence="5">The sequence shown here is derived from an EMBL/GenBank/DDBJ whole genome shotgun (WGS) entry which is preliminary data.</text>
</comment>
<dbReference type="InterPro" id="IPR037459">
    <property type="entry name" value="RhgT-like"/>
</dbReference>
<dbReference type="OrthoDB" id="9807041at2"/>
<dbReference type="SUPFAM" id="SSF52266">
    <property type="entry name" value="SGNH hydrolase"/>
    <property type="match status" value="1"/>
</dbReference>
<dbReference type="PANTHER" id="PTHR43695:SF1">
    <property type="entry name" value="RHAMNOGALACTURONAN ACETYLESTERASE"/>
    <property type="match status" value="1"/>
</dbReference>
<dbReference type="SUPFAM" id="SSF49785">
    <property type="entry name" value="Galactose-binding domain-like"/>
    <property type="match status" value="1"/>
</dbReference>
<evidence type="ECO:0000256" key="3">
    <source>
        <dbReference type="SAM" id="SignalP"/>
    </source>
</evidence>
<dbReference type="PANTHER" id="PTHR43695">
    <property type="entry name" value="PUTATIVE (AFU_ORTHOLOGUE AFUA_2G17250)-RELATED"/>
    <property type="match status" value="1"/>
</dbReference>
<keyword evidence="3" id="KW-0732">Signal</keyword>